<accession>A0ACB8XK57</accession>
<name>A0ACB8XK57_ARCLA</name>
<protein>
    <submittedName>
        <fullName evidence="1">Uncharacterized protein</fullName>
    </submittedName>
</protein>
<reference evidence="1 2" key="2">
    <citation type="journal article" date="2022" name="Mol. Ecol. Resour.">
        <title>The genomes of chicory, endive, great burdock and yacon provide insights into Asteraceae paleo-polyploidization history and plant inulin production.</title>
        <authorList>
            <person name="Fan W."/>
            <person name="Wang S."/>
            <person name="Wang H."/>
            <person name="Wang A."/>
            <person name="Jiang F."/>
            <person name="Liu H."/>
            <person name="Zhao H."/>
            <person name="Xu D."/>
            <person name="Zhang Y."/>
        </authorList>
    </citation>
    <scope>NUCLEOTIDE SEQUENCE [LARGE SCALE GENOMIC DNA]</scope>
    <source>
        <strain evidence="2">cv. Niubang</strain>
    </source>
</reference>
<proteinExistence type="predicted"/>
<evidence type="ECO:0000313" key="1">
    <source>
        <dbReference type="EMBL" id="KAI3667962.1"/>
    </source>
</evidence>
<keyword evidence="2" id="KW-1185">Reference proteome</keyword>
<dbReference type="Proteomes" id="UP001055879">
    <property type="component" value="Linkage Group LG17"/>
</dbReference>
<evidence type="ECO:0000313" key="2">
    <source>
        <dbReference type="Proteomes" id="UP001055879"/>
    </source>
</evidence>
<sequence length="100" mass="10802">MYSLVVEIFDPETFRVPFGFCFPKLAGSKANCLPELGKSNVSGVTDRGLKPRQINKDAILGGGLTGSGIATTLLLSRYQVVLKEVNEKFLEGGLGRVKEL</sequence>
<gene>
    <name evidence="1" type="ORF">L6452_43033</name>
</gene>
<dbReference type="EMBL" id="CM042063">
    <property type="protein sequence ID" value="KAI3667962.1"/>
    <property type="molecule type" value="Genomic_DNA"/>
</dbReference>
<reference evidence="2" key="1">
    <citation type="journal article" date="2022" name="Mol. Ecol. Resour.">
        <title>The genomes of chicory, endive, great burdock and yacon provide insights into Asteraceae palaeo-polyploidization history and plant inulin production.</title>
        <authorList>
            <person name="Fan W."/>
            <person name="Wang S."/>
            <person name="Wang H."/>
            <person name="Wang A."/>
            <person name="Jiang F."/>
            <person name="Liu H."/>
            <person name="Zhao H."/>
            <person name="Xu D."/>
            <person name="Zhang Y."/>
        </authorList>
    </citation>
    <scope>NUCLEOTIDE SEQUENCE [LARGE SCALE GENOMIC DNA]</scope>
    <source>
        <strain evidence="2">cv. Niubang</strain>
    </source>
</reference>
<organism evidence="1 2">
    <name type="scientific">Arctium lappa</name>
    <name type="common">Greater burdock</name>
    <name type="synonym">Lappa major</name>
    <dbReference type="NCBI Taxonomy" id="4217"/>
    <lineage>
        <taxon>Eukaryota</taxon>
        <taxon>Viridiplantae</taxon>
        <taxon>Streptophyta</taxon>
        <taxon>Embryophyta</taxon>
        <taxon>Tracheophyta</taxon>
        <taxon>Spermatophyta</taxon>
        <taxon>Magnoliopsida</taxon>
        <taxon>eudicotyledons</taxon>
        <taxon>Gunneridae</taxon>
        <taxon>Pentapetalae</taxon>
        <taxon>asterids</taxon>
        <taxon>campanulids</taxon>
        <taxon>Asterales</taxon>
        <taxon>Asteraceae</taxon>
        <taxon>Carduoideae</taxon>
        <taxon>Cardueae</taxon>
        <taxon>Arctiinae</taxon>
        <taxon>Arctium</taxon>
    </lineage>
</organism>
<comment type="caution">
    <text evidence="1">The sequence shown here is derived from an EMBL/GenBank/DDBJ whole genome shotgun (WGS) entry which is preliminary data.</text>
</comment>